<feature type="region of interest" description="Disordered" evidence="1">
    <location>
        <begin position="69"/>
        <end position="91"/>
    </location>
</feature>
<dbReference type="EMBL" id="CP039355">
    <property type="protein sequence ID" value="QCE14445.1"/>
    <property type="molecule type" value="Genomic_DNA"/>
</dbReference>
<accession>A0A4D6NQA6</accession>
<gene>
    <name evidence="2" type="ORF">DEO72_LG11g1444</name>
    <name evidence="3" type="ORF">DEO72_LG11g1445</name>
</gene>
<dbReference type="Proteomes" id="UP000501690">
    <property type="component" value="Linkage Group LG11"/>
</dbReference>
<organism evidence="3 4">
    <name type="scientific">Vigna unguiculata</name>
    <name type="common">Cowpea</name>
    <dbReference type="NCBI Taxonomy" id="3917"/>
    <lineage>
        <taxon>Eukaryota</taxon>
        <taxon>Viridiplantae</taxon>
        <taxon>Streptophyta</taxon>
        <taxon>Embryophyta</taxon>
        <taxon>Tracheophyta</taxon>
        <taxon>Spermatophyta</taxon>
        <taxon>Magnoliopsida</taxon>
        <taxon>eudicotyledons</taxon>
        <taxon>Gunneridae</taxon>
        <taxon>Pentapetalae</taxon>
        <taxon>rosids</taxon>
        <taxon>fabids</taxon>
        <taxon>Fabales</taxon>
        <taxon>Fabaceae</taxon>
        <taxon>Papilionoideae</taxon>
        <taxon>50 kb inversion clade</taxon>
        <taxon>NPAAA clade</taxon>
        <taxon>indigoferoid/millettioid clade</taxon>
        <taxon>Phaseoleae</taxon>
        <taxon>Vigna</taxon>
    </lineage>
</organism>
<evidence type="ECO:0000256" key="1">
    <source>
        <dbReference type="SAM" id="MobiDB-lite"/>
    </source>
</evidence>
<evidence type="ECO:0000313" key="3">
    <source>
        <dbReference type="EMBL" id="QCE14445.1"/>
    </source>
</evidence>
<protein>
    <submittedName>
        <fullName evidence="3">Uncharacterized protein</fullName>
    </submittedName>
</protein>
<proteinExistence type="predicted"/>
<feature type="region of interest" description="Disordered" evidence="1">
    <location>
        <begin position="1"/>
        <end position="30"/>
    </location>
</feature>
<evidence type="ECO:0000313" key="4">
    <source>
        <dbReference type="Proteomes" id="UP000501690"/>
    </source>
</evidence>
<reference evidence="3 4" key="1">
    <citation type="submission" date="2019-04" db="EMBL/GenBank/DDBJ databases">
        <title>An improved genome assembly and genetic linkage map for asparagus bean, Vigna unguiculata ssp. sesquipedialis.</title>
        <authorList>
            <person name="Xia Q."/>
            <person name="Zhang R."/>
            <person name="Dong Y."/>
        </authorList>
    </citation>
    <scope>NUCLEOTIDE SEQUENCE [LARGE SCALE GENOMIC DNA]</scope>
    <source>
        <tissue evidence="3">Leaf</tissue>
    </source>
</reference>
<sequence>MTVTRYENSLRRDLTRSGESTLRQNPKILSPRRRVLQPQAIHHAFSLGRVPLALAGCFVAQFMGYSPERAPRAQPPHFTISRLGEIPSPEQDAQATPEFEFLLFSPGRACLPERN</sequence>
<evidence type="ECO:0000313" key="2">
    <source>
        <dbReference type="EMBL" id="QCE14444.1"/>
    </source>
</evidence>
<name>A0A4D6NQA6_VIGUN</name>
<keyword evidence="4" id="KW-1185">Reference proteome</keyword>
<dbReference type="EMBL" id="CP039355">
    <property type="protein sequence ID" value="QCE14444.1"/>
    <property type="molecule type" value="Genomic_DNA"/>
</dbReference>
<dbReference type="AlphaFoldDB" id="A0A4D6NQA6"/>